<dbReference type="InterPro" id="IPR015854">
    <property type="entry name" value="ABC_transpr_LolD-like"/>
</dbReference>
<accession>T1B0K4</accession>
<gene>
    <name evidence="3" type="ORF">B2A_08898</name>
</gene>
<dbReference type="GO" id="GO:0089705">
    <property type="term" value="P:protein localization to outer membrane"/>
    <property type="evidence" value="ECO:0007669"/>
    <property type="project" value="TreeGrafter"/>
</dbReference>
<keyword evidence="3" id="KW-0067">ATP-binding</keyword>
<evidence type="ECO:0000256" key="1">
    <source>
        <dbReference type="ARBA" id="ARBA00005417"/>
    </source>
</evidence>
<dbReference type="GO" id="GO:0022857">
    <property type="term" value="F:transmembrane transporter activity"/>
    <property type="evidence" value="ECO:0007669"/>
    <property type="project" value="TreeGrafter"/>
</dbReference>
<dbReference type="GO" id="GO:0016887">
    <property type="term" value="F:ATP hydrolysis activity"/>
    <property type="evidence" value="ECO:0007669"/>
    <property type="project" value="InterPro"/>
</dbReference>
<dbReference type="InterPro" id="IPR027417">
    <property type="entry name" value="P-loop_NTPase"/>
</dbReference>
<dbReference type="InterPro" id="IPR003439">
    <property type="entry name" value="ABC_transporter-like_ATP-bd"/>
</dbReference>
<dbReference type="PANTHER" id="PTHR24220:SF689">
    <property type="entry name" value="LIPOPROTEIN-RELEASING SYSTEM ATP-BINDING PROTEIN LOLD"/>
    <property type="match status" value="1"/>
</dbReference>
<dbReference type="GO" id="GO:0044874">
    <property type="term" value="P:lipoprotein localization to outer membrane"/>
    <property type="evidence" value="ECO:0007669"/>
    <property type="project" value="TreeGrafter"/>
</dbReference>
<evidence type="ECO:0000313" key="3">
    <source>
        <dbReference type="EMBL" id="EQD46429.1"/>
    </source>
</evidence>
<comment type="caution">
    <text evidence="3">The sequence shown here is derived from an EMBL/GenBank/DDBJ whole genome shotgun (WGS) entry which is preliminary data.</text>
</comment>
<dbReference type="GO" id="GO:0005886">
    <property type="term" value="C:plasma membrane"/>
    <property type="evidence" value="ECO:0007669"/>
    <property type="project" value="TreeGrafter"/>
</dbReference>
<dbReference type="AlphaFoldDB" id="T1B0K4"/>
<keyword evidence="3" id="KW-0547">Nucleotide-binding</keyword>
<reference evidence="3" key="1">
    <citation type="submission" date="2013-08" db="EMBL/GenBank/DDBJ databases">
        <authorList>
            <person name="Mendez C."/>
            <person name="Richter M."/>
            <person name="Ferrer M."/>
            <person name="Sanchez J."/>
        </authorList>
    </citation>
    <scope>NUCLEOTIDE SEQUENCE</scope>
</reference>
<organism evidence="3">
    <name type="scientific">mine drainage metagenome</name>
    <dbReference type="NCBI Taxonomy" id="410659"/>
    <lineage>
        <taxon>unclassified sequences</taxon>
        <taxon>metagenomes</taxon>
        <taxon>ecological metagenomes</taxon>
    </lineage>
</organism>
<comment type="similarity">
    <text evidence="1">Belongs to the ABC transporter superfamily.</text>
</comment>
<reference evidence="3" key="2">
    <citation type="journal article" date="2014" name="ISME J.">
        <title>Microbial stratification in low pH oxic and suboxic macroscopic growths along an acid mine drainage.</title>
        <authorList>
            <person name="Mendez-Garcia C."/>
            <person name="Mesa V."/>
            <person name="Sprenger R.R."/>
            <person name="Richter M."/>
            <person name="Diez M.S."/>
            <person name="Solano J."/>
            <person name="Bargiela R."/>
            <person name="Golyshina O.V."/>
            <person name="Manteca A."/>
            <person name="Ramos J.L."/>
            <person name="Gallego J.R."/>
            <person name="Llorente I."/>
            <person name="Martins Dos Santos V.A."/>
            <person name="Jensen O.N."/>
            <person name="Pelaez A.I."/>
            <person name="Sanchez J."/>
            <person name="Ferrer M."/>
        </authorList>
    </citation>
    <scope>NUCLEOTIDE SEQUENCE</scope>
</reference>
<name>T1B0K4_9ZZZZ</name>
<feature type="non-terminal residue" evidence="3">
    <location>
        <position position="1"/>
    </location>
</feature>
<evidence type="ECO:0000259" key="2">
    <source>
        <dbReference type="Pfam" id="PF00005"/>
    </source>
</evidence>
<proteinExistence type="inferred from homology"/>
<dbReference type="Pfam" id="PF00005">
    <property type="entry name" value="ABC_tran"/>
    <property type="match status" value="1"/>
</dbReference>
<keyword evidence="3" id="KW-0449">Lipoprotein</keyword>
<dbReference type="GO" id="GO:0005524">
    <property type="term" value="F:ATP binding"/>
    <property type="evidence" value="ECO:0007669"/>
    <property type="project" value="UniProtKB-KW"/>
</dbReference>
<dbReference type="EMBL" id="AUZZ01006418">
    <property type="protein sequence ID" value="EQD46429.1"/>
    <property type="molecule type" value="Genomic_DNA"/>
</dbReference>
<dbReference type="PANTHER" id="PTHR24220">
    <property type="entry name" value="IMPORT ATP-BINDING PROTEIN"/>
    <property type="match status" value="1"/>
</dbReference>
<protein>
    <submittedName>
        <fullName evidence="3">Lipoprotein-releasing system ATP-binding protein LolD</fullName>
    </submittedName>
</protein>
<feature type="domain" description="ABC transporter" evidence="2">
    <location>
        <begin position="2"/>
        <end position="84"/>
    </location>
</feature>
<sequence length="139" mass="15726">FVYQLHHLLQEFSAIENVAIPLLLRRSTSILEVRQRTVDRLREVGLETRLEHRPSELSGGERQRVAIARALVTTPLLLLADEPTGNLDPHTGEGIYDLLLDMNARHGTALIVVTHEVTLAAKMHRRYRLNEGRLVPLEG</sequence>
<dbReference type="SUPFAM" id="SSF52540">
    <property type="entry name" value="P-loop containing nucleoside triphosphate hydrolases"/>
    <property type="match status" value="1"/>
</dbReference>
<dbReference type="Gene3D" id="3.40.50.300">
    <property type="entry name" value="P-loop containing nucleotide triphosphate hydrolases"/>
    <property type="match status" value="1"/>
</dbReference>